<comment type="catalytic activity">
    <reaction evidence="1">
        <text>Random hydrolysis of (1-&gt;4)-beta-D-mannosidic linkages in mannans, galactomannans and glucomannans.</text>
        <dbReference type="EC" id="3.2.1.78"/>
    </reaction>
</comment>
<evidence type="ECO:0000313" key="9">
    <source>
        <dbReference type="EMBL" id="GID70321.1"/>
    </source>
</evidence>
<dbReference type="GO" id="GO:0005576">
    <property type="term" value="C:extracellular region"/>
    <property type="evidence" value="ECO:0007669"/>
    <property type="project" value="UniProtKB-SubCell"/>
</dbReference>
<evidence type="ECO:0000256" key="3">
    <source>
        <dbReference type="ARBA" id="ARBA00012706"/>
    </source>
</evidence>
<dbReference type="SUPFAM" id="SSF51445">
    <property type="entry name" value="(Trans)glycosidases"/>
    <property type="match status" value="1"/>
</dbReference>
<dbReference type="PANTHER" id="PTHR31451:SF39">
    <property type="entry name" value="MANNAN ENDO-1,4-BETA-MANNOSIDASE 1"/>
    <property type="match status" value="1"/>
</dbReference>
<keyword evidence="4" id="KW-0964">Secreted</keyword>
<evidence type="ECO:0000256" key="5">
    <source>
        <dbReference type="ARBA" id="ARBA00022729"/>
    </source>
</evidence>
<accession>A0A919IS98</accession>
<evidence type="ECO:0000256" key="4">
    <source>
        <dbReference type="ARBA" id="ARBA00022525"/>
    </source>
</evidence>
<protein>
    <recommendedName>
        <fullName evidence="3">mannan endo-1,4-beta-mannosidase</fullName>
        <ecNumber evidence="3">3.2.1.78</ecNumber>
    </recommendedName>
</protein>
<keyword evidence="5" id="KW-0732">Signal</keyword>
<dbReference type="EMBL" id="BOMH01000073">
    <property type="protein sequence ID" value="GID70321.1"/>
    <property type="molecule type" value="Genomic_DNA"/>
</dbReference>
<dbReference type="Proteomes" id="UP000619479">
    <property type="component" value="Unassembled WGS sequence"/>
</dbReference>
<comment type="subcellular location">
    <subcellularLocation>
        <location evidence="2">Secreted</location>
    </subcellularLocation>
</comment>
<keyword evidence="6" id="KW-0378">Hydrolase</keyword>
<evidence type="ECO:0000256" key="6">
    <source>
        <dbReference type="ARBA" id="ARBA00022801"/>
    </source>
</evidence>
<comment type="caution">
    <text evidence="9">The sequence shown here is derived from an EMBL/GenBank/DDBJ whole genome shotgun (WGS) entry which is preliminary data.</text>
</comment>
<dbReference type="AlphaFoldDB" id="A0A919IS98"/>
<dbReference type="Gene3D" id="2.60.120.260">
    <property type="entry name" value="Galactose-binding domain-like"/>
    <property type="match status" value="1"/>
</dbReference>
<dbReference type="InterPro" id="IPR045053">
    <property type="entry name" value="MAN-like"/>
</dbReference>
<dbReference type="EC" id="3.2.1.78" evidence="3"/>
<organism evidence="9 10">
    <name type="scientific">Actinoplanes cyaneus</name>
    <dbReference type="NCBI Taxonomy" id="52696"/>
    <lineage>
        <taxon>Bacteria</taxon>
        <taxon>Bacillati</taxon>
        <taxon>Actinomycetota</taxon>
        <taxon>Actinomycetes</taxon>
        <taxon>Micromonosporales</taxon>
        <taxon>Micromonosporaceae</taxon>
        <taxon>Actinoplanes</taxon>
    </lineage>
</organism>
<dbReference type="InterPro" id="IPR001547">
    <property type="entry name" value="Glyco_hydro_5"/>
</dbReference>
<dbReference type="InterPro" id="IPR017853">
    <property type="entry name" value="GH"/>
</dbReference>
<proteinExistence type="predicted"/>
<evidence type="ECO:0000259" key="8">
    <source>
        <dbReference type="Pfam" id="PF26410"/>
    </source>
</evidence>
<dbReference type="GO" id="GO:0000272">
    <property type="term" value="P:polysaccharide catabolic process"/>
    <property type="evidence" value="ECO:0007669"/>
    <property type="project" value="InterPro"/>
</dbReference>
<feature type="domain" description="Glycoside hydrolase family 5" evidence="8">
    <location>
        <begin position="54"/>
        <end position="359"/>
    </location>
</feature>
<keyword evidence="7" id="KW-0326">Glycosidase</keyword>
<dbReference type="Pfam" id="PF26410">
    <property type="entry name" value="GH5_mannosidase"/>
    <property type="match status" value="1"/>
</dbReference>
<dbReference type="PANTHER" id="PTHR31451">
    <property type="match status" value="1"/>
</dbReference>
<keyword evidence="10" id="KW-1185">Reference proteome</keyword>
<gene>
    <name evidence="9" type="ORF">Acy02nite_82020</name>
</gene>
<dbReference type="GO" id="GO:0016985">
    <property type="term" value="F:mannan endo-1,4-beta-mannosidase activity"/>
    <property type="evidence" value="ECO:0007669"/>
    <property type="project" value="TreeGrafter"/>
</dbReference>
<dbReference type="Pfam" id="PF17963">
    <property type="entry name" value="Big_9"/>
    <property type="match status" value="1"/>
</dbReference>
<dbReference type="Gene3D" id="3.20.20.80">
    <property type="entry name" value="Glycosidases"/>
    <property type="match status" value="1"/>
</dbReference>
<reference evidence="9" key="1">
    <citation type="submission" date="2021-01" db="EMBL/GenBank/DDBJ databases">
        <title>Whole genome shotgun sequence of Actinoplanes cyaneus NBRC 14990.</title>
        <authorList>
            <person name="Komaki H."/>
            <person name="Tamura T."/>
        </authorList>
    </citation>
    <scope>NUCLEOTIDE SEQUENCE</scope>
    <source>
        <strain evidence="9">NBRC 14990</strain>
    </source>
</reference>
<name>A0A919IS98_9ACTN</name>
<sequence length="678" mass="72658">MRNGPETSMTDTPAETIMNVLTATRRHCAALLGLLLAAVGVAAVPASATAAASPFVTRTGATLTLGGRPFRFAGTNNYYLHYQSAVARDNVLDKAAASGFQVVRTWGWFDTGLADGSDPTAGSQNGVYLQYWDGSRHPRYNDGADGLARLDVVIARAAHDGLKLVIPFTNNWADFGGMDRYVEWAGGAHHDDFYTDARIRGWYRDYIAHVLDRTNTITGVKYKDDPTIMTWELANEPRCVGSGRYPRSAGCDTDTITAWADEMSTYIRSVDRRHLISVGDEGFFADQPGGDDWTRNGGEGIDTVRLGRLKNIDVLSYHLYPDGWGKTADWGTQWIIEHAKAGRQVGKPVMLGEFGYRDKATRNTVYQRWTDAAYASGTTGALYWILSDRLEDGSLYGDYDGFTVYCPSPVCTTIGNFARRMRGAGFTFAPVADDDTTTTDYGTAVSVAATGNDIAYLPARAVNPRTVDLDPDRAGRQTTVTVTGGTFTVRSNGTVDFTPAAGFAGRAVATYTVRDDLGRTSNRATVTVTVKPQPRPAETLFDFEDGTQGWGPAAFNPDAGTTAVTTAFHADGVQGLRLTGTAGGWFGAPLPAPADLSTRAALSFASPSANGSFAVSFQTGPDSVWCQGDARPAPDRPGTFVLDLTAVAPGCPGLADVRTVNLYLGGNQVQDIDAVTLS</sequence>
<dbReference type="Gene3D" id="2.60.40.2810">
    <property type="match status" value="1"/>
</dbReference>
<evidence type="ECO:0000256" key="2">
    <source>
        <dbReference type="ARBA" id="ARBA00004613"/>
    </source>
</evidence>
<evidence type="ECO:0000313" key="10">
    <source>
        <dbReference type="Proteomes" id="UP000619479"/>
    </source>
</evidence>
<evidence type="ECO:0000256" key="1">
    <source>
        <dbReference type="ARBA" id="ARBA00001678"/>
    </source>
</evidence>
<evidence type="ECO:0000256" key="7">
    <source>
        <dbReference type="ARBA" id="ARBA00023295"/>
    </source>
</evidence>